<dbReference type="SUPFAM" id="SSF47473">
    <property type="entry name" value="EF-hand"/>
    <property type="match status" value="1"/>
</dbReference>
<dbReference type="InterPro" id="IPR018247">
    <property type="entry name" value="EF_Hand_1_Ca_BS"/>
</dbReference>
<evidence type="ECO:0000313" key="6">
    <source>
        <dbReference type="EnsemblPlants" id="LPERR11G15330.1"/>
    </source>
</evidence>
<keyword evidence="4" id="KW-0106">Calcium</keyword>
<sequence length="191" mass="21993">MEKSPATAGCLFELEFQEPVCLIILTMFTWFISKLQIILPNSCQHFDSPATKAASATVLVDREIPKTLKKHKDDGIEMTHEDVDSVMRKMGLDFDQQITMDYKSIGLNCMSELFGDDEPSLHEVKQAFLVFDEDNDGYIDAFDLYRVLKNLGLREGVEVDECDQMIARYDRNEDRRIDMVEFIRVLEASFC</sequence>
<evidence type="ECO:0000256" key="4">
    <source>
        <dbReference type="ARBA" id="ARBA00022837"/>
    </source>
</evidence>
<dbReference type="FunFam" id="1.10.238.10:FF:000302">
    <property type="entry name" value="Probable calcium-binding protein CML46"/>
    <property type="match status" value="1"/>
</dbReference>
<dbReference type="GO" id="GO:0005509">
    <property type="term" value="F:calcium ion binding"/>
    <property type="evidence" value="ECO:0007669"/>
    <property type="project" value="InterPro"/>
</dbReference>
<dbReference type="PANTHER" id="PTHR10891">
    <property type="entry name" value="EF-HAND CALCIUM-BINDING DOMAIN CONTAINING PROTEIN"/>
    <property type="match status" value="1"/>
</dbReference>
<dbReference type="STRING" id="77586.A0A0D9XTV4"/>
<protein>
    <recommendedName>
        <fullName evidence="5">EF-hand domain-containing protein</fullName>
    </recommendedName>
</protein>
<dbReference type="EnsemblPlants" id="LPERR11G15330.1">
    <property type="protein sequence ID" value="LPERR11G15330.1"/>
    <property type="gene ID" value="LPERR11G15330"/>
</dbReference>
<organism evidence="6 7">
    <name type="scientific">Leersia perrieri</name>
    <dbReference type="NCBI Taxonomy" id="77586"/>
    <lineage>
        <taxon>Eukaryota</taxon>
        <taxon>Viridiplantae</taxon>
        <taxon>Streptophyta</taxon>
        <taxon>Embryophyta</taxon>
        <taxon>Tracheophyta</taxon>
        <taxon>Spermatophyta</taxon>
        <taxon>Magnoliopsida</taxon>
        <taxon>Liliopsida</taxon>
        <taxon>Poales</taxon>
        <taxon>Poaceae</taxon>
        <taxon>BOP clade</taxon>
        <taxon>Oryzoideae</taxon>
        <taxon>Oryzeae</taxon>
        <taxon>Oryzinae</taxon>
        <taxon>Leersia</taxon>
    </lineage>
</organism>
<dbReference type="HOGENOM" id="CLU_061288_11_0_1"/>
<dbReference type="AlphaFoldDB" id="A0A0D9XTV4"/>
<dbReference type="InterPro" id="IPR011992">
    <property type="entry name" value="EF-hand-dom_pair"/>
</dbReference>
<keyword evidence="2" id="KW-0479">Metal-binding</keyword>
<evidence type="ECO:0000256" key="3">
    <source>
        <dbReference type="ARBA" id="ARBA00022737"/>
    </source>
</evidence>
<dbReference type="InterPro" id="IPR039647">
    <property type="entry name" value="EF_hand_pair_protein_CML-like"/>
</dbReference>
<evidence type="ECO:0000259" key="5">
    <source>
        <dbReference type="PROSITE" id="PS50222"/>
    </source>
</evidence>
<dbReference type="Gene3D" id="1.10.238.10">
    <property type="entry name" value="EF-hand"/>
    <property type="match status" value="1"/>
</dbReference>
<dbReference type="SMART" id="SM00054">
    <property type="entry name" value="EFh"/>
    <property type="match status" value="2"/>
</dbReference>
<keyword evidence="3" id="KW-0677">Repeat</keyword>
<dbReference type="Proteomes" id="UP000032180">
    <property type="component" value="Chromosome 11"/>
</dbReference>
<proteinExistence type="predicted"/>
<comment type="function">
    <text evidence="1">Potential calcium sensor.</text>
</comment>
<dbReference type="CDD" id="cd00051">
    <property type="entry name" value="EFh"/>
    <property type="match status" value="1"/>
</dbReference>
<accession>A0A0D9XTV4</accession>
<dbReference type="PROSITE" id="PS50222">
    <property type="entry name" value="EF_HAND_2"/>
    <property type="match status" value="1"/>
</dbReference>
<dbReference type="eggNOG" id="KOG0027">
    <property type="taxonomic scope" value="Eukaryota"/>
</dbReference>
<reference evidence="6 7" key="1">
    <citation type="submission" date="2012-08" db="EMBL/GenBank/DDBJ databases">
        <title>Oryza genome evolution.</title>
        <authorList>
            <person name="Wing R.A."/>
        </authorList>
    </citation>
    <scope>NUCLEOTIDE SEQUENCE</scope>
</reference>
<dbReference type="Pfam" id="PF13499">
    <property type="entry name" value="EF-hand_7"/>
    <property type="match status" value="1"/>
</dbReference>
<evidence type="ECO:0000256" key="2">
    <source>
        <dbReference type="ARBA" id="ARBA00022723"/>
    </source>
</evidence>
<name>A0A0D9XTV4_9ORYZ</name>
<feature type="domain" description="EF-hand" evidence="5">
    <location>
        <begin position="119"/>
        <end position="154"/>
    </location>
</feature>
<reference evidence="6" key="3">
    <citation type="submission" date="2015-04" db="UniProtKB">
        <authorList>
            <consortium name="EnsemblPlants"/>
        </authorList>
    </citation>
    <scope>IDENTIFICATION</scope>
</reference>
<reference evidence="7" key="2">
    <citation type="submission" date="2013-12" db="EMBL/GenBank/DDBJ databases">
        <authorList>
            <person name="Yu Y."/>
            <person name="Lee S."/>
            <person name="de Baynast K."/>
            <person name="Wissotski M."/>
            <person name="Liu L."/>
            <person name="Talag J."/>
            <person name="Goicoechea J."/>
            <person name="Angelova A."/>
            <person name="Jetty R."/>
            <person name="Kudrna D."/>
            <person name="Golser W."/>
            <person name="Rivera L."/>
            <person name="Zhang J."/>
            <person name="Wing R."/>
        </authorList>
    </citation>
    <scope>NUCLEOTIDE SEQUENCE</scope>
</reference>
<dbReference type="PROSITE" id="PS00018">
    <property type="entry name" value="EF_HAND_1"/>
    <property type="match status" value="2"/>
</dbReference>
<dbReference type="Gramene" id="LPERR11G15330.1">
    <property type="protein sequence ID" value="LPERR11G15330.1"/>
    <property type="gene ID" value="LPERR11G15330"/>
</dbReference>
<evidence type="ECO:0000256" key="1">
    <source>
        <dbReference type="ARBA" id="ARBA00003291"/>
    </source>
</evidence>
<evidence type="ECO:0000313" key="7">
    <source>
        <dbReference type="Proteomes" id="UP000032180"/>
    </source>
</evidence>
<dbReference type="InterPro" id="IPR002048">
    <property type="entry name" value="EF_hand_dom"/>
</dbReference>
<keyword evidence="7" id="KW-1185">Reference proteome</keyword>